<feature type="transmembrane region" description="Helical" evidence="11">
    <location>
        <begin position="310"/>
        <end position="330"/>
    </location>
</feature>
<keyword evidence="10" id="KW-0807">Transducer</keyword>
<evidence type="ECO:0000256" key="9">
    <source>
        <dbReference type="ARBA" id="ARBA00023136"/>
    </source>
</evidence>
<evidence type="ECO:0000256" key="10">
    <source>
        <dbReference type="ARBA" id="ARBA00023224"/>
    </source>
</evidence>
<dbReference type="PRINTS" id="PR00245">
    <property type="entry name" value="OLFACTORYR"/>
</dbReference>
<evidence type="ECO:0000256" key="8">
    <source>
        <dbReference type="ARBA" id="ARBA00023040"/>
    </source>
</evidence>
<dbReference type="SUPFAM" id="SSF81321">
    <property type="entry name" value="Family A G protein-coupled receptor-like"/>
    <property type="match status" value="2"/>
</dbReference>
<evidence type="ECO:0000313" key="13">
    <source>
        <dbReference type="Proteomes" id="UP000248484"/>
    </source>
</evidence>
<evidence type="ECO:0000256" key="6">
    <source>
        <dbReference type="ARBA" id="ARBA00022725"/>
    </source>
</evidence>
<evidence type="ECO:0000259" key="12">
    <source>
        <dbReference type="PROSITE" id="PS50262"/>
    </source>
</evidence>
<dbReference type="GO" id="GO:0004984">
    <property type="term" value="F:olfactory receptor activity"/>
    <property type="evidence" value="ECO:0007669"/>
    <property type="project" value="InterPro"/>
</dbReference>
<reference evidence="14" key="1">
    <citation type="submission" date="2025-08" db="UniProtKB">
        <authorList>
            <consortium name="RefSeq"/>
        </authorList>
    </citation>
    <scope>IDENTIFICATION</scope>
    <source>
        <tissue evidence="14">Muscle</tissue>
    </source>
</reference>
<evidence type="ECO:0000256" key="1">
    <source>
        <dbReference type="ARBA" id="ARBA00003929"/>
    </source>
</evidence>
<dbReference type="Proteomes" id="UP000248484">
    <property type="component" value="Chromosome 18"/>
</dbReference>
<feature type="transmembrane region" description="Helical" evidence="11">
    <location>
        <begin position="103"/>
        <end position="122"/>
    </location>
</feature>
<dbReference type="GeneID" id="102979633"/>
<keyword evidence="6" id="KW-0552">Olfaction</keyword>
<dbReference type="InterPro" id="IPR000276">
    <property type="entry name" value="GPCR_Rhodpsn"/>
</dbReference>
<sequence>MRNLMGGSIMNKGGGNKILNQDGSKRMERAGLLQFSNSPRPQLLFFSLFLLIYLLPLVGNALLVLIVTLDGRLHTPMCFFICNLSLVELWYTTITVPKMLANFLSSQGVISVPSCITQYYVFSLAATELFFLTTMAYDCYAAICRPLHYPLLLSPLTCVELWDTTITVPKMLANFLSSQGVISVPSCITQYYFFSLAATELFFLTTMAYDCYAAICRPLHYPLLLSPQTCGTLAGVCWFVGFLCPMCPSLLLTQISFCTPNQINHFFCDAIQIFHLSWPLVFTMASYAQILTTLLAMASAAAWRKTFSTCTAHLSVVTIYFGILTFMYVHPAVKYESNINKIVAIFYSVITPPLLNPLIYTLHNKDVKEALKVLMSQMQKVCYPRRETVIEPHEKPEKPKLAQYPAENNS</sequence>
<dbReference type="CDD" id="cd13954">
    <property type="entry name" value="7tmA_OR"/>
    <property type="match status" value="1"/>
</dbReference>
<dbReference type="GO" id="GO:0005886">
    <property type="term" value="C:plasma membrane"/>
    <property type="evidence" value="ECO:0007669"/>
    <property type="project" value="UniProtKB-SubCell"/>
</dbReference>
<gene>
    <name evidence="14" type="primary">LOC102979633</name>
</gene>
<protein>
    <submittedName>
        <fullName evidence="14">LOW QUALITY PROTEIN: olfactory receptor 6N2-like</fullName>
    </submittedName>
</protein>
<keyword evidence="8" id="KW-0297">G-protein coupled receptor</keyword>
<feature type="transmembrane region" description="Helical" evidence="11">
    <location>
        <begin position="191"/>
        <end position="212"/>
    </location>
</feature>
<dbReference type="Gene3D" id="1.20.1070.10">
    <property type="entry name" value="Rhodopsin 7-helix transmembrane proteins"/>
    <property type="match status" value="2"/>
</dbReference>
<evidence type="ECO:0000256" key="3">
    <source>
        <dbReference type="ARBA" id="ARBA00022475"/>
    </source>
</evidence>
<evidence type="ECO:0000256" key="2">
    <source>
        <dbReference type="ARBA" id="ARBA00004651"/>
    </source>
</evidence>
<keyword evidence="5 11" id="KW-0812">Transmembrane</keyword>
<dbReference type="InterPro" id="IPR017452">
    <property type="entry name" value="GPCR_Rhodpsn_7TM"/>
</dbReference>
<keyword evidence="7 11" id="KW-1133">Transmembrane helix</keyword>
<comment type="subcellular location">
    <subcellularLocation>
        <location evidence="2">Cell membrane</location>
        <topology evidence="2">Multi-pass membrane protein</topology>
    </subcellularLocation>
</comment>
<dbReference type="InParanoid" id="A0A455AFX6"/>
<dbReference type="AlphaFoldDB" id="A0A455AFX6"/>
<keyword evidence="3" id="KW-1003">Cell membrane</keyword>
<dbReference type="PROSITE" id="PS50262">
    <property type="entry name" value="G_PROTEIN_RECEP_F1_2"/>
    <property type="match status" value="1"/>
</dbReference>
<evidence type="ECO:0000256" key="11">
    <source>
        <dbReference type="SAM" id="Phobius"/>
    </source>
</evidence>
<accession>A0A455AFX6</accession>
<evidence type="ECO:0000256" key="7">
    <source>
        <dbReference type="ARBA" id="ARBA00022989"/>
    </source>
</evidence>
<feature type="transmembrane region" description="Helical" evidence="11">
    <location>
        <begin position="43"/>
        <end position="67"/>
    </location>
</feature>
<dbReference type="Pfam" id="PF13853">
    <property type="entry name" value="7tm_4"/>
    <property type="match status" value="2"/>
</dbReference>
<keyword evidence="4" id="KW-0716">Sensory transduction</keyword>
<name>A0A455AFX6_PHYMC</name>
<feature type="transmembrane region" description="Helical" evidence="11">
    <location>
        <begin position="73"/>
        <end position="91"/>
    </location>
</feature>
<proteinExistence type="predicted"/>
<organism evidence="13 14">
    <name type="scientific">Physeter macrocephalus</name>
    <name type="common">Sperm whale</name>
    <name type="synonym">Physeter catodon</name>
    <dbReference type="NCBI Taxonomy" id="9755"/>
    <lineage>
        <taxon>Eukaryota</taxon>
        <taxon>Metazoa</taxon>
        <taxon>Chordata</taxon>
        <taxon>Craniata</taxon>
        <taxon>Vertebrata</taxon>
        <taxon>Euteleostomi</taxon>
        <taxon>Mammalia</taxon>
        <taxon>Eutheria</taxon>
        <taxon>Laurasiatheria</taxon>
        <taxon>Artiodactyla</taxon>
        <taxon>Whippomorpha</taxon>
        <taxon>Cetacea</taxon>
        <taxon>Odontoceti</taxon>
        <taxon>Physeteridae</taxon>
        <taxon>Physeter</taxon>
    </lineage>
</organism>
<feature type="domain" description="G-protein coupled receptors family 1 profile" evidence="12">
    <location>
        <begin position="59"/>
        <end position="360"/>
    </location>
</feature>
<dbReference type="OrthoDB" id="9830606at2759"/>
<keyword evidence="13" id="KW-1185">Reference proteome</keyword>
<dbReference type="PANTHER" id="PTHR26453">
    <property type="entry name" value="OLFACTORY RECEPTOR"/>
    <property type="match status" value="1"/>
</dbReference>
<dbReference type="RefSeq" id="XP_028335330.1">
    <property type="nucleotide sequence ID" value="XM_028479529.1"/>
</dbReference>
<keyword evidence="8" id="KW-0675">Receptor</keyword>
<feature type="transmembrane region" description="Helical" evidence="11">
    <location>
        <begin position="277"/>
        <end position="298"/>
    </location>
</feature>
<evidence type="ECO:0000256" key="4">
    <source>
        <dbReference type="ARBA" id="ARBA00022606"/>
    </source>
</evidence>
<dbReference type="InterPro" id="IPR000725">
    <property type="entry name" value="Olfact_rcpt"/>
</dbReference>
<keyword evidence="9 11" id="KW-0472">Membrane</keyword>
<evidence type="ECO:0000256" key="5">
    <source>
        <dbReference type="ARBA" id="ARBA00022692"/>
    </source>
</evidence>
<comment type="function">
    <text evidence="1">Putative odorant or sperm cell receptor.</text>
</comment>
<dbReference type="PRINTS" id="PR00237">
    <property type="entry name" value="GPCRRHODOPSN"/>
</dbReference>
<feature type="transmembrane region" description="Helical" evidence="11">
    <location>
        <begin position="233"/>
        <end position="257"/>
    </location>
</feature>
<dbReference type="KEGG" id="pcad:102979633"/>
<dbReference type="GO" id="GO:0004930">
    <property type="term" value="F:G protein-coupled receptor activity"/>
    <property type="evidence" value="ECO:0007669"/>
    <property type="project" value="UniProtKB-KW"/>
</dbReference>
<evidence type="ECO:0000313" key="14">
    <source>
        <dbReference type="RefSeq" id="XP_028335330.1"/>
    </source>
</evidence>